<dbReference type="EMBL" id="HACG01017674">
    <property type="protein sequence ID" value="CEK64539.1"/>
    <property type="molecule type" value="Transcribed_RNA"/>
</dbReference>
<dbReference type="AlphaFoldDB" id="A0A0B6Z7G3"/>
<protein>
    <submittedName>
        <fullName evidence="1">Uncharacterized protein</fullName>
    </submittedName>
</protein>
<gene>
    <name evidence="1" type="primary">ORF52070</name>
</gene>
<sequence length="61" mass="6804">MTLAPTKDTAASIVFIEARDLLHVMSVRGHFQSLRFSKNTWPHTAPSPQVCVESVEPFSHP</sequence>
<accession>A0A0B6Z7G3</accession>
<evidence type="ECO:0000313" key="1">
    <source>
        <dbReference type="EMBL" id="CEK64539.1"/>
    </source>
</evidence>
<feature type="non-terminal residue" evidence="1">
    <location>
        <position position="61"/>
    </location>
</feature>
<proteinExistence type="predicted"/>
<organism evidence="1">
    <name type="scientific">Arion vulgaris</name>
    <dbReference type="NCBI Taxonomy" id="1028688"/>
    <lineage>
        <taxon>Eukaryota</taxon>
        <taxon>Metazoa</taxon>
        <taxon>Spiralia</taxon>
        <taxon>Lophotrochozoa</taxon>
        <taxon>Mollusca</taxon>
        <taxon>Gastropoda</taxon>
        <taxon>Heterobranchia</taxon>
        <taxon>Euthyneura</taxon>
        <taxon>Panpulmonata</taxon>
        <taxon>Eupulmonata</taxon>
        <taxon>Stylommatophora</taxon>
        <taxon>Helicina</taxon>
        <taxon>Arionoidea</taxon>
        <taxon>Arionidae</taxon>
        <taxon>Arion</taxon>
    </lineage>
</organism>
<reference evidence="1" key="1">
    <citation type="submission" date="2014-12" db="EMBL/GenBank/DDBJ databases">
        <title>Insight into the proteome of Arion vulgaris.</title>
        <authorList>
            <person name="Aradska J."/>
            <person name="Bulat T."/>
            <person name="Smidak R."/>
            <person name="Sarate P."/>
            <person name="Gangsoo J."/>
            <person name="Sialana F."/>
            <person name="Bilban M."/>
            <person name="Lubec G."/>
        </authorList>
    </citation>
    <scope>NUCLEOTIDE SEQUENCE</scope>
    <source>
        <tissue evidence="1">Skin</tissue>
    </source>
</reference>
<name>A0A0B6Z7G3_9EUPU</name>